<evidence type="ECO:0000256" key="8">
    <source>
        <dbReference type="ARBA" id="ARBA00022573"/>
    </source>
</evidence>
<evidence type="ECO:0000256" key="18">
    <source>
        <dbReference type="ARBA" id="ARBA00049504"/>
    </source>
</evidence>
<evidence type="ECO:0000256" key="17">
    <source>
        <dbReference type="ARBA" id="ARBA00048623"/>
    </source>
</evidence>
<feature type="transmembrane region" description="Helical" evidence="19">
    <location>
        <begin position="221"/>
        <end position="242"/>
    </location>
</feature>
<reference evidence="20 21" key="1">
    <citation type="submission" date="2023-04" db="EMBL/GenBank/DDBJ databases">
        <title>Fusibacter bizertensis strain WBS, isolated from littoral bottom sediments of the Arctic seas - biochemical and genomic analysis.</title>
        <authorList>
            <person name="Brioukhanov A.L."/>
        </authorList>
    </citation>
    <scope>NUCLEOTIDE SEQUENCE [LARGE SCALE GENOMIC DNA]</scope>
    <source>
        <strain evidence="20 21">WBS</strain>
    </source>
</reference>
<evidence type="ECO:0000256" key="2">
    <source>
        <dbReference type="ARBA" id="ARBA00004651"/>
    </source>
</evidence>
<evidence type="ECO:0000256" key="4">
    <source>
        <dbReference type="ARBA" id="ARBA00010561"/>
    </source>
</evidence>
<evidence type="ECO:0000256" key="1">
    <source>
        <dbReference type="ARBA" id="ARBA00001946"/>
    </source>
</evidence>
<evidence type="ECO:0000256" key="7">
    <source>
        <dbReference type="ARBA" id="ARBA00022475"/>
    </source>
</evidence>
<keyword evidence="9 19" id="KW-0808">Transferase</keyword>
<dbReference type="GO" id="GO:0051073">
    <property type="term" value="F:adenosylcobinamide-GDP ribazoletransferase activity"/>
    <property type="evidence" value="ECO:0007669"/>
    <property type="project" value="UniProtKB-EC"/>
</dbReference>
<dbReference type="HAMAP" id="MF_00719">
    <property type="entry name" value="CobS"/>
    <property type="match status" value="1"/>
</dbReference>
<dbReference type="PANTHER" id="PTHR34148:SF1">
    <property type="entry name" value="ADENOSYLCOBINAMIDE-GDP RIBAZOLETRANSFERASE"/>
    <property type="match status" value="1"/>
</dbReference>
<evidence type="ECO:0000256" key="3">
    <source>
        <dbReference type="ARBA" id="ARBA00004663"/>
    </source>
</evidence>
<evidence type="ECO:0000256" key="6">
    <source>
        <dbReference type="ARBA" id="ARBA00015850"/>
    </source>
</evidence>
<dbReference type="NCBIfam" id="TIGR00317">
    <property type="entry name" value="cobS"/>
    <property type="match status" value="1"/>
</dbReference>
<organism evidence="20 21">
    <name type="scientific">Fusibacter bizertensis</name>
    <dbReference type="NCBI Taxonomy" id="1488331"/>
    <lineage>
        <taxon>Bacteria</taxon>
        <taxon>Bacillati</taxon>
        <taxon>Bacillota</taxon>
        <taxon>Clostridia</taxon>
        <taxon>Eubacteriales</taxon>
        <taxon>Eubacteriales Family XII. Incertae Sedis</taxon>
        <taxon>Fusibacter</taxon>
    </lineage>
</organism>
<dbReference type="EMBL" id="JARYZI010000009">
    <property type="protein sequence ID" value="MDH8679148.1"/>
    <property type="molecule type" value="Genomic_DNA"/>
</dbReference>
<evidence type="ECO:0000256" key="10">
    <source>
        <dbReference type="ARBA" id="ARBA00022692"/>
    </source>
</evidence>
<evidence type="ECO:0000256" key="9">
    <source>
        <dbReference type="ARBA" id="ARBA00022679"/>
    </source>
</evidence>
<evidence type="ECO:0000256" key="19">
    <source>
        <dbReference type="HAMAP-Rule" id="MF_00719"/>
    </source>
</evidence>
<dbReference type="InterPro" id="IPR003805">
    <property type="entry name" value="CobS"/>
</dbReference>
<dbReference type="PANTHER" id="PTHR34148">
    <property type="entry name" value="ADENOSYLCOBINAMIDE-GDP RIBAZOLETRANSFERASE"/>
    <property type="match status" value="1"/>
</dbReference>
<sequence>MKNNFNGFLLMISFFTRIPIGNKIEYTEEKYLNGLKWFPFIGLVIGAFLVPVTLINSFDQSVKGILLILMYLIITGGIHLDGLADSSDGLFSNRKKERVLEIMKDSHIGTFGVIALILYFLIFSNLAGHLNWKWLLLMPYIGKTFGVISASISNYARKDEGMGFLFISKLNLKHAVVHLILMVSIVMMLLSISGIIALTISFLMMLLLLRVFKSVIEGQTGDTIGMVIEVTQITFITVGYIFI</sequence>
<protein>
    <recommendedName>
        <fullName evidence="6 19">Adenosylcobinamide-GDP ribazoletransferase</fullName>
        <ecNumber evidence="5 19">2.7.8.26</ecNumber>
    </recommendedName>
    <alternativeName>
        <fullName evidence="16 19">Cobalamin synthase</fullName>
    </alternativeName>
    <alternativeName>
        <fullName evidence="15 19">Cobalamin-5'-phosphate synthase</fullName>
    </alternativeName>
</protein>
<comment type="subcellular location">
    <subcellularLocation>
        <location evidence="2 19">Cell membrane</location>
        <topology evidence="2 19">Multi-pass membrane protein</topology>
    </subcellularLocation>
</comment>
<keyword evidence="10 19" id="KW-0812">Transmembrane</keyword>
<evidence type="ECO:0000256" key="14">
    <source>
        <dbReference type="ARBA" id="ARBA00025228"/>
    </source>
</evidence>
<keyword evidence="8 19" id="KW-0169">Cobalamin biosynthesis</keyword>
<dbReference type="Pfam" id="PF02654">
    <property type="entry name" value="CobS"/>
    <property type="match status" value="1"/>
</dbReference>
<feature type="transmembrane region" description="Helical" evidence="19">
    <location>
        <begin position="134"/>
        <end position="156"/>
    </location>
</feature>
<comment type="catalytic activity">
    <reaction evidence="17 19">
        <text>alpha-ribazole + adenosylcob(III)inamide-GDP = adenosylcob(III)alamin + GMP + H(+)</text>
        <dbReference type="Rhea" id="RHEA:16049"/>
        <dbReference type="ChEBI" id="CHEBI:10329"/>
        <dbReference type="ChEBI" id="CHEBI:15378"/>
        <dbReference type="ChEBI" id="CHEBI:18408"/>
        <dbReference type="ChEBI" id="CHEBI:58115"/>
        <dbReference type="ChEBI" id="CHEBI:60487"/>
        <dbReference type="EC" id="2.7.8.26"/>
    </reaction>
</comment>
<comment type="function">
    <text evidence="14 19">Joins adenosylcobinamide-GDP and alpha-ribazole to generate adenosylcobalamin (Ado-cobalamin). Also synthesizes adenosylcobalamin 5'-phosphate from adenosylcobinamide-GDP and alpha-ribazole 5'-phosphate.</text>
</comment>
<gene>
    <name evidence="19 20" type="primary">cobS</name>
    <name evidence="20" type="ORF">QE109_13390</name>
</gene>
<evidence type="ECO:0000256" key="5">
    <source>
        <dbReference type="ARBA" id="ARBA00013200"/>
    </source>
</evidence>
<comment type="similarity">
    <text evidence="4 19">Belongs to the CobS family.</text>
</comment>
<evidence type="ECO:0000313" key="21">
    <source>
        <dbReference type="Proteomes" id="UP001158045"/>
    </source>
</evidence>
<feature type="transmembrane region" description="Helical" evidence="19">
    <location>
        <begin position="65"/>
        <end position="84"/>
    </location>
</feature>
<dbReference type="RefSeq" id="WP_281095045.1">
    <property type="nucleotide sequence ID" value="NZ_JARYZI010000009.1"/>
</dbReference>
<evidence type="ECO:0000256" key="12">
    <source>
        <dbReference type="ARBA" id="ARBA00022989"/>
    </source>
</evidence>
<evidence type="ECO:0000256" key="16">
    <source>
        <dbReference type="ARBA" id="ARBA00032853"/>
    </source>
</evidence>
<comment type="caution">
    <text evidence="20">The sequence shown here is derived from an EMBL/GenBank/DDBJ whole genome shotgun (WGS) entry which is preliminary data.</text>
</comment>
<proteinExistence type="inferred from homology"/>
<keyword evidence="7 19" id="KW-1003">Cell membrane</keyword>
<feature type="transmembrane region" description="Helical" evidence="19">
    <location>
        <begin position="37"/>
        <end position="58"/>
    </location>
</feature>
<name>A0ABT6NFE1_9FIRM</name>
<comment type="cofactor">
    <cofactor evidence="1 19">
        <name>Mg(2+)</name>
        <dbReference type="ChEBI" id="CHEBI:18420"/>
    </cofactor>
</comment>
<evidence type="ECO:0000313" key="20">
    <source>
        <dbReference type="EMBL" id="MDH8679148.1"/>
    </source>
</evidence>
<keyword evidence="13 19" id="KW-0472">Membrane</keyword>
<dbReference type="EC" id="2.7.8.26" evidence="5 19"/>
<comment type="pathway">
    <text evidence="3 19">Cofactor biosynthesis; adenosylcobalamin biosynthesis; adenosylcobalamin from cob(II)yrinate a,c-diamide: step 7/7.</text>
</comment>
<evidence type="ECO:0000256" key="11">
    <source>
        <dbReference type="ARBA" id="ARBA00022842"/>
    </source>
</evidence>
<comment type="catalytic activity">
    <reaction evidence="18 19">
        <text>alpha-ribazole 5'-phosphate + adenosylcob(III)inamide-GDP = adenosylcob(III)alamin 5'-phosphate + GMP + H(+)</text>
        <dbReference type="Rhea" id="RHEA:23560"/>
        <dbReference type="ChEBI" id="CHEBI:15378"/>
        <dbReference type="ChEBI" id="CHEBI:57918"/>
        <dbReference type="ChEBI" id="CHEBI:58115"/>
        <dbReference type="ChEBI" id="CHEBI:60487"/>
        <dbReference type="ChEBI" id="CHEBI:60493"/>
        <dbReference type="EC" id="2.7.8.26"/>
    </reaction>
</comment>
<feature type="transmembrane region" description="Helical" evidence="19">
    <location>
        <begin position="176"/>
        <end position="209"/>
    </location>
</feature>
<keyword evidence="11 19" id="KW-0460">Magnesium</keyword>
<keyword evidence="21" id="KW-1185">Reference proteome</keyword>
<evidence type="ECO:0000256" key="15">
    <source>
        <dbReference type="ARBA" id="ARBA00032605"/>
    </source>
</evidence>
<feature type="transmembrane region" description="Helical" evidence="19">
    <location>
        <begin position="108"/>
        <end position="127"/>
    </location>
</feature>
<evidence type="ECO:0000256" key="13">
    <source>
        <dbReference type="ARBA" id="ARBA00023136"/>
    </source>
</evidence>
<keyword evidence="12 19" id="KW-1133">Transmembrane helix</keyword>
<accession>A0ABT6NFE1</accession>
<dbReference type="Proteomes" id="UP001158045">
    <property type="component" value="Unassembled WGS sequence"/>
</dbReference>